<keyword evidence="2" id="KW-1185">Reference proteome</keyword>
<evidence type="ECO:0000313" key="1">
    <source>
        <dbReference type="EMBL" id="MCI27960.1"/>
    </source>
</evidence>
<reference evidence="1 2" key="1">
    <citation type="journal article" date="2018" name="Front. Plant Sci.">
        <title>Red Clover (Trifolium pratense) and Zigzag Clover (T. medium) - A Picture of Genomic Similarities and Differences.</title>
        <authorList>
            <person name="Dluhosova J."/>
            <person name="Istvanek J."/>
            <person name="Nedelnik J."/>
            <person name="Repkova J."/>
        </authorList>
    </citation>
    <scope>NUCLEOTIDE SEQUENCE [LARGE SCALE GENOMIC DNA]</scope>
    <source>
        <strain evidence="2">cv. 10/8</strain>
        <tissue evidence="1">Leaf</tissue>
    </source>
</reference>
<feature type="non-terminal residue" evidence="1">
    <location>
        <position position="56"/>
    </location>
</feature>
<dbReference type="EMBL" id="LXQA010162615">
    <property type="protein sequence ID" value="MCI27960.1"/>
    <property type="molecule type" value="Genomic_DNA"/>
</dbReference>
<dbReference type="Proteomes" id="UP000265520">
    <property type="component" value="Unassembled WGS sequence"/>
</dbReference>
<evidence type="ECO:0000313" key="2">
    <source>
        <dbReference type="Proteomes" id="UP000265520"/>
    </source>
</evidence>
<sequence length="56" mass="6306">MPMLLGSVKPCLDFTVDKLKDDGDKNLVETMIVQACYTMSYCAVRSSINFPPYIDK</sequence>
<organism evidence="1 2">
    <name type="scientific">Trifolium medium</name>
    <dbReference type="NCBI Taxonomy" id="97028"/>
    <lineage>
        <taxon>Eukaryota</taxon>
        <taxon>Viridiplantae</taxon>
        <taxon>Streptophyta</taxon>
        <taxon>Embryophyta</taxon>
        <taxon>Tracheophyta</taxon>
        <taxon>Spermatophyta</taxon>
        <taxon>Magnoliopsida</taxon>
        <taxon>eudicotyledons</taxon>
        <taxon>Gunneridae</taxon>
        <taxon>Pentapetalae</taxon>
        <taxon>rosids</taxon>
        <taxon>fabids</taxon>
        <taxon>Fabales</taxon>
        <taxon>Fabaceae</taxon>
        <taxon>Papilionoideae</taxon>
        <taxon>50 kb inversion clade</taxon>
        <taxon>NPAAA clade</taxon>
        <taxon>Hologalegina</taxon>
        <taxon>IRL clade</taxon>
        <taxon>Trifolieae</taxon>
        <taxon>Trifolium</taxon>
    </lineage>
</organism>
<protein>
    <submittedName>
        <fullName evidence="1">Importin-5</fullName>
    </submittedName>
</protein>
<name>A0A392QWI9_9FABA</name>
<accession>A0A392QWI9</accession>
<proteinExistence type="predicted"/>
<dbReference type="AlphaFoldDB" id="A0A392QWI9"/>
<comment type="caution">
    <text evidence="1">The sequence shown here is derived from an EMBL/GenBank/DDBJ whole genome shotgun (WGS) entry which is preliminary data.</text>
</comment>